<sequence>MNRYVGIKAVYKPSANHPTFSTLRHSHYLQSTVRHLLLPFLRATLTACTGINVSAVRVNVQTTQSTMRAALLVLAFVAVFVVASPGMEKRKKKAKRPTRPAAPPVPAPAVVADAAAAALLPF</sequence>
<reference evidence="1 2" key="1">
    <citation type="journal article" date="2021" name="Appl. Environ. Microbiol.">
        <title>Genetic linkage and physical mapping for an oyster mushroom Pleurotus cornucopiae and QTL analysis for the trait cap color.</title>
        <authorList>
            <person name="Zhang Y."/>
            <person name="Gao W."/>
            <person name="Sonnenberg A."/>
            <person name="Chen Q."/>
            <person name="Zhang J."/>
            <person name="Huang C."/>
        </authorList>
    </citation>
    <scope>NUCLEOTIDE SEQUENCE [LARGE SCALE GENOMIC DNA]</scope>
    <source>
        <strain evidence="1">CCMSSC00406</strain>
    </source>
</reference>
<dbReference type="Proteomes" id="UP000824881">
    <property type="component" value="Unassembled WGS sequence"/>
</dbReference>
<organism evidence="1 2">
    <name type="scientific">Pleurotus cornucopiae</name>
    <name type="common">Cornucopia mushroom</name>
    <dbReference type="NCBI Taxonomy" id="5321"/>
    <lineage>
        <taxon>Eukaryota</taxon>
        <taxon>Fungi</taxon>
        <taxon>Dikarya</taxon>
        <taxon>Basidiomycota</taxon>
        <taxon>Agaricomycotina</taxon>
        <taxon>Agaricomycetes</taxon>
        <taxon>Agaricomycetidae</taxon>
        <taxon>Agaricales</taxon>
        <taxon>Pleurotineae</taxon>
        <taxon>Pleurotaceae</taxon>
        <taxon>Pleurotus</taxon>
    </lineage>
</organism>
<proteinExistence type="predicted"/>
<accession>A0ACB7J595</accession>
<evidence type="ECO:0000313" key="2">
    <source>
        <dbReference type="Proteomes" id="UP000824881"/>
    </source>
</evidence>
<gene>
    <name evidence="1" type="ORF">CCMSSC00406_0007835</name>
</gene>
<keyword evidence="2" id="KW-1185">Reference proteome</keyword>
<dbReference type="EMBL" id="WQMT02000004">
    <property type="protein sequence ID" value="KAG9224391.1"/>
    <property type="molecule type" value="Genomic_DNA"/>
</dbReference>
<name>A0ACB7J595_PLECO</name>
<protein>
    <submittedName>
        <fullName evidence="1">Uncharacterized protein</fullName>
    </submittedName>
</protein>
<comment type="caution">
    <text evidence="1">The sequence shown here is derived from an EMBL/GenBank/DDBJ whole genome shotgun (WGS) entry which is preliminary data.</text>
</comment>
<evidence type="ECO:0000313" key="1">
    <source>
        <dbReference type="EMBL" id="KAG9224391.1"/>
    </source>
</evidence>